<evidence type="ECO:0000259" key="5">
    <source>
        <dbReference type="Pfam" id="PF04542"/>
    </source>
</evidence>
<dbReference type="PANTHER" id="PTHR30603:SF47">
    <property type="entry name" value="RNA POLYMERASE SIGMA FACTOR SIGD, CHLOROPLASTIC"/>
    <property type="match status" value="1"/>
</dbReference>
<dbReference type="InterPro" id="IPR007630">
    <property type="entry name" value="RNA_pol_sigma70_r4"/>
</dbReference>
<dbReference type="EMBL" id="DF820458">
    <property type="protein sequence ID" value="GAK52649.1"/>
    <property type="molecule type" value="Genomic_DNA"/>
</dbReference>
<dbReference type="Gene3D" id="1.10.601.10">
    <property type="entry name" value="RNA Polymerase Primary Sigma Factor"/>
    <property type="match status" value="1"/>
</dbReference>
<dbReference type="SUPFAM" id="SSF88659">
    <property type="entry name" value="Sigma3 and sigma4 domains of RNA polymerase sigma factors"/>
    <property type="match status" value="2"/>
</dbReference>
<evidence type="ECO:0000259" key="6">
    <source>
        <dbReference type="Pfam" id="PF04545"/>
    </source>
</evidence>
<keyword evidence="4" id="KW-0804">Transcription</keyword>
<dbReference type="PANTHER" id="PTHR30603">
    <property type="entry name" value="RNA POLYMERASE SIGMA FACTOR RPO"/>
    <property type="match status" value="1"/>
</dbReference>
<gene>
    <name evidence="7" type="ORF">U14_03902</name>
</gene>
<dbReference type="STRING" id="1499966.U14_03902"/>
<feature type="domain" description="RNA polymerase sigma-70 region 4" evidence="6">
    <location>
        <begin position="211"/>
        <end position="264"/>
    </location>
</feature>
<sequence>METTTLTPYLRDIRQYPILSHDDEVFLIQQSRKGSHNAAEQLVTSNLRFVVSIAKRYQHLGLPLADLINEGNIGLMNAIGQFDETRGVKFSSYASWLIKRQIFQALADKSKIVRIPIKRILSLLKQHRKLHELSNELGQHDTDTETLRHIELHLETIKRKLNASYPYLSLDAPLVADDDTNSFIDFISEDEERRPDRVVLQKMDQDLAYRALSGLNGREREIVEMYYGLNEHEPQTLKEIGEKFGITRERVRQIKENAINKLRQSLHVHN</sequence>
<dbReference type="Pfam" id="PF04545">
    <property type="entry name" value="Sigma70_r4"/>
    <property type="match status" value="1"/>
</dbReference>
<dbReference type="AlphaFoldDB" id="A0A081BQI3"/>
<dbReference type="GO" id="GO:0016987">
    <property type="term" value="F:sigma factor activity"/>
    <property type="evidence" value="ECO:0007669"/>
    <property type="project" value="UniProtKB-KW"/>
</dbReference>
<keyword evidence="3" id="KW-0238">DNA-binding</keyword>
<protein>
    <submittedName>
        <fullName evidence="7">RNA polymerase, sigma 70 subunit, RpoD subfamily</fullName>
    </submittedName>
</protein>
<dbReference type="SUPFAM" id="SSF88946">
    <property type="entry name" value="Sigma2 domain of RNA polymerase sigma factors"/>
    <property type="match status" value="1"/>
</dbReference>
<dbReference type="InterPro" id="IPR014284">
    <property type="entry name" value="RNA_pol_sigma-70_dom"/>
</dbReference>
<organism evidence="7">
    <name type="scientific">Candidatus Moduliflexus flocculans</name>
    <dbReference type="NCBI Taxonomy" id="1499966"/>
    <lineage>
        <taxon>Bacteria</taxon>
        <taxon>Candidatus Moduliflexota</taxon>
        <taxon>Candidatus Moduliflexia</taxon>
        <taxon>Candidatus Moduliflexales</taxon>
        <taxon>Candidatus Moduliflexaceae</taxon>
    </lineage>
</organism>
<feature type="domain" description="RNA polymerase sigma-70 region 2" evidence="5">
    <location>
        <begin position="42"/>
        <end position="111"/>
    </location>
</feature>
<dbReference type="HOGENOM" id="CLU_014793_3_5_0"/>
<dbReference type="InterPro" id="IPR013325">
    <property type="entry name" value="RNA_pol_sigma_r2"/>
</dbReference>
<keyword evidence="2" id="KW-0731">Sigma factor</keyword>
<dbReference type="Pfam" id="PF04542">
    <property type="entry name" value="Sigma70_r2"/>
    <property type="match status" value="1"/>
</dbReference>
<proteinExistence type="predicted"/>
<dbReference type="InterPro" id="IPR050239">
    <property type="entry name" value="Sigma-70_RNA_pol_init_factors"/>
</dbReference>
<dbReference type="GO" id="GO:0006352">
    <property type="term" value="P:DNA-templated transcription initiation"/>
    <property type="evidence" value="ECO:0007669"/>
    <property type="project" value="InterPro"/>
</dbReference>
<dbReference type="InterPro" id="IPR036388">
    <property type="entry name" value="WH-like_DNA-bd_sf"/>
</dbReference>
<evidence type="ECO:0000313" key="8">
    <source>
        <dbReference type="Proteomes" id="UP000030700"/>
    </source>
</evidence>
<name>A0A081BQI3_9BACT</name>
<dbReference type="PRINTS" id="PR00046">
    <property type="entry name" value="SIGMA70FCT"/>
</dbReference>
<evidence type="ECO:0000256" key="2">
    <source>
        <dbReference type="ARBA" id="ARBA00023082"/>
    </source>
</evidence>
<dbReference type="InterPro" id="IPR013324">
    <property type="entry name" value="RNA_pol_sigma_r3/r4-like"/>
</dbReference>
<dbReference type="InterPro" id="IPR000943">
    <property type="entry name" value="RNA_pol_sigma70"/>
</dbReference>
<dbReference type="CDD" id="cd06171">
    <property type="entry name" value="Sigma70_r4"/>
    <property type="match status" value="1"/>
</dbReference>
<dbReference type="NCBIfam" id="TIGR02937">
    <property type="entry name" value="sigma70-ECF"/>
    <property type="match status" value="1"/>
</dbReference>
<reference evidence="7" key="1">
    <citation type="journal article" date="2015" name="PeerJ">
        <title>First genomic representation of candidate bacterial phylum KSB3 points to enhanced environmental sensing as a trigger of wastewater bulking.</title>
        <authorList>
            <person name="Sekiguchi Y."/>
            <person name="Ohashi A."/>
            <person name="Parks D.H."/>
            <person name="Yamauchi T."/>
            <person name="Tyson G.W."/>
            <person name="Hugenholtz P."/>
        </authorList>
    </citation>
    <scope>NUCLEOTIDE SEQUENCE [LARGE SCALE GENOMIC DNA]</scope>
</reference>
<dbReference type="InterPro" id="IPR007627">
    <property type="entry name" value="RNA_pol_sigma70_r2"/>
</dbReference>
<dbReference type="Proteomes" id="UP000030700">
    <property type="component" value="Unassembled WGS sequence"/>
</dbReference>
<accession>A0A081BQI3</accession>
<dbReference type="Gene3D" id="1.10.10.10">
    <property type="entry name" value="Winged helix-like DNA-binding domain superfamily/Winged helix DNA-binding domain"/>
    <property type="match status" value="2"/>
</dbReference>
<evidence type="ECO:0000256" key="1">
    <source>
        <dbReference type="ARBA" id="ARBA00023015"/>
    </source>
</evidence>
<dbReference type="PIRSF" id="PIRSF000770">
    <property type="entry name" value="RNA_pol_sigma-SigE/K"/>
    <property type="match status" value="1"/>
</dbReference>
<dbReference type="GO" id="GO:0003677">
    <property type="term" value="F:DNA binding"/>
    <property type="evidence" value="ECO:0007669"/>
    <property type="project" value="UniProtKB-KW"/>
</dbReference>
<evidence type="ECO:0000256" key="3">
    <source>
        <dbReference type="ARBA" id="ARBA00023125"/>
    </source>
</evidence>
<evidence type="ECO:0000313" key="7">
    <source>
        <dbReference type="EMBL" id="GAK52649.1"/>
    </source>
</evidence>
<evidence type="ECO:0000256" key="4">
    <source>
        <dbReference type="ARBA" id="ARBA00023163"/>
    </source>
</evidence>
<keyword evidence="1" id="KW-0805">Transcription regulation</keyword>
<keyword evidence="8" id="KW-1185">Reference proteome</keyword>